<dbReference type="InterPro" id="IPR052734">
    <property type="entry name" value="Nod_factor_acetyltransferase"/>
</dbReference>
<feature type="transmembrane region" description="Helical" evidence="1">
    <location>
        <begin position="7"/>
        <end position="26"/>
    </location>
</feature>
<evidence type="ECO:0000313" key="4">
    <source>
        <dbReference type="Proteomes" id="UP001470288"/>
    </source>
</evidence>
<keyword evidence="4" id="KW-1185">Reference proteome</keyword>
<feature type="transmembrane region" description="Helical" evidence="1">
    <location>
        <begin position="223"/>
        <end position="241"/>
    </location>
</feature>
<feature type="transmembrane region" description="Helical" evidence="1">
    <location>
        <begin position="198"/>
        <end position="217"/>
    </location>
</feature>
<keyword evidence="1" id="KW-0812">Transmembrane</keyword>
<dbReference type="GO" id="GO:0016746">
    <property type="term" value="F:acyltransferase activity"/>
    <property type="evidence" value="ECO:0007669"/>
    <property type="project" value="UniProtKB-KW"/>
</dbReference>
<evidence type="ECO:0000256" key="1">
    <source>
        <dbReference type="SAM" id="Phobius"/>
    </source>
</evidence>
<dbReference type="RefSeq" id="WP_349143915.1">
    <property type="nucleotide sequence ID" value="NZ_JBBMFC010000005.1"/>
</dbReference>
<feature type="transmembrane region" description="Helical" evidence="1">
    <location>
        <begin position="38"/>
        <end position="55"/>
    </location>
</feature>
<feature type="transmembrane region" description="Helical" evidence="1">
    <location>
        <begin position="76"/>
        <end position="95"/>
    </location>
</feature>
<dbReference type="InterPro" id="IPR002656">
    <property type="entry name" value="Acyl_transf_3_dom"/>
</dbReference>
<feature type="transmembrane region" description="Helical" evidence="1">
    <location>
        <begin position="107"/>
        <end position="124"/>
    </location>
</feature>
<keyword evidence="1" id="KW-1133">Transmembrane helix</keyword>
<reference evidence="3 4" key="1">
    <citation type="submission" date="2024-03" db="EMBL/GenBank/DDBJ databases">
        <title>Human intestinal bacterial collection.</title>
        <authorList>
            <person name="Pauvert C."/>
            <person name="Hitch T.C.A."/>
            <person name="Clavel T."/>
        </authorList>
    </citation>
    <scope>NUCLEOTIDE SEQUENCE [LARGE SCALE GENOMIC DNA]</scope>
    <source>
        <strain evidence="3 4">CLA-AA-H78B</strain>
    </source>
</reference>
<proteinExistence type="predicted"/>
<evidence type="ECO:0000259" key="2">
    <source>
        <dbReference type="Pfam" id="PF01757"/>
    </source>
</evidence>
<dbReference type="Proteomes" id="UP001470288">
    <property type="component" value="Unassembled WGS sequence"/>
</dbReference>
<name>A0ABV1HYR2_9FIRM</name>
<keyword evidence="3" id="KW-0808">Transferase</keyword>
<keyword evidence="3" id="KW-0012">Acyltransferase</keyword>
<feature type="transmembrane region" description="Helical" evidence="1">
    <location>
        <begin position="136"/>
        <end position="154"/>
    </location>
</feature>
<dbReference type="EMBL" id="JBBMFC010000005">
    <property type="protein sequence ID" value="MEQ2578070.1"/>
    <property type="molecule type" value="Genomic_DNA"/>
</dbReference>
<feature type="transmembrane region" description="Helical" evidence="1">
    <location>
        <begin position="160"/>
        <end position="178"/>
    </location>
</feature>
<sequence length="335" mass="38287">MKERNESLDCLKGIAILLVMFGHVQVHNHMTDPYLYDVIKSIQMPMFFLISGYLAGTGKKITNLEQYRKKIGRRAVAYLLPFFSWLVVQHMTYVPQALRTVLFQLDYGLWFLMALFLFTVLCYTAQLLETVTEKEIAFWAVWLTGCCVILVSYLAGVTFLSPSILIIYLPYYTVAYFVGRHREFVETYAPASMQRWIAGLCAVVFLVMVVMLDLVTVTGIGMLGVQTAASFLGCFWLIRMVLDWKTCELKRKLSKLGTYTLEIYVIHYQFATVLNPDKTAYAFWSVEGLLYAAAAFVAMSVITGALIYIIDYVKPLRFLLFGKSEKRSGMENRST</sequence>
<dbReference type="PANTHER" id="PTHR37312:SF1">
    <property type="entry name" value="MEMBRANE-BOUND ACYLTRANSFERASE YKRP-RELATED"/>
    <property type="match status" value="1"/>
</dbReference>
<gene>
    <name evidence="3" type="ORF">WMO62_04315</name>
</gene>
<organism evidence="3 4">
    <name type="scientific">Hominiventricola aquisgranensis</name>
    <dbReference type="NCBI Taxonomy" id="3133164"/>
    <lineage>
        <taxon>Bacteria</taxon>
        <taxon>Bacillati</taxon>
        <taxon>Bacillota</taxon>
        <taxon>Clostridia</taxon>
        <taxon>Lachnospirales</taxon>
        <taxon>Lachnospiraceae</taxon>
        <taxon>Hominiventricola</taxon>
    </lineage>
</organism>
<feature type="domain" description="Acyltransferase 3" evidence="2">
    <location>
        <begin position="6"/>
        <end position="303"/>
    </location>
</feature>
<dbReference type="Pfam" id="PF01757">
    <property type="entry name" value="Acyl_transf_3"/>
    <property type="match status" value="1"/>
</dbReference>
<protein>
    <submittedName>
        <fullName evidence="3">Acyltransferase family protein</fullName>
    </submittedName>
</protein>
<evidence type="ECO:0000313" key="3">
    <source>
        <dbReference type="EMBL" id="MEQ2578070.1"/>
    </source>
</evidence>
<keyword evidence="1" id="KW-0472">Membrane</keyword>
<accession>A0ABV1HYR2</accession>
<feature type="transmembrane region" description="Helical" evidence="1">
    <location>
        <begin position="290"/>
        <end position="310"/>
    </location>
</feature>
<dbReference type="PANTHER" id="PTHR37312">
    <property type="entry name" value="MEMBRANE-BOUND ACYLTRANSFERASE YKRP-RELATED"/>
    <property type="match status" value="1"/>
</dbReference>
<comment type="caution">
    <text evidence="3">The sequence shown here is derived from an EMBL/GenBank/DDBJ whole genome shotgun (WGS) entry which is preliminary data.</text>
</comment>